<comment type="caution">
    <text evidence="7">The sequence shown here is derived from an EMBL/GenBank/DDBJ whole genome shotgun (WGS) entry which is preliminary data.</text>
</comment>
<dbReference type="InterPro" id="IPR007271">
    <property type="entry name" value="Nuc_sug_transpt"/>
</dbReference>
<evidence type="ECO:0000256" key="2">
    <source>
        <dbReference type="ARBA" id="ARBA00022692"/>
    </source>
</evidence>
<feature type="transmembrane region" description="Helical" evidence="5">
    <location>
        <begin position="287"/>
        <end position="305"/>
    </location>
</feature>
<feature type="transmembrane region" description="Helical" evidence="5">
    <location>
        <begin position="196"/>
        <end position="212"/>
    </location>
</feature>
<reference evidence="7 8" key="1">
    <citation type="journal article" date="2024" name="Nat. Commun.">
        <title>Phylogenomics reveals the evolutionary origins of lichenization in chlorophyte algae.</title>
        <authorList>
            <person name="Puginier C."/>
            <person name="Libourel C."/>
            <person name="Otte J."/>
            <person name="Skaloud P."/>
            <person name="Haon M."/>
            <person name="Grisel S."/>
            <person name="Petersen M."/>
            <person name="Berrin J.G."/>
            <person name="Delaux P.M."/>
            <person name="Dal Grande F."/>
            <person name="Keller J."/>
        </authorList>
    </citation>
    <scope>NUCLEOTIDE SEQUENCE [LARGE SCALE GENOMIC DNA]</scope>
    <source>
        <strain evidence="7 8">SAG 2523</strain>
    </source>
</reference>
<evidence type="ECO:0000313" key="7">
    <source>
        <dbReference type="EMBL" id="KAK9859837.1"/>
    </source>
</evidence>
<evidence type="ECO:0000313" key="8">
    <source>
        <dbReference type="Proteomes" id="UP001485043"/>
    </source>
</evidence>
<dbReference type="Pfam" id="PF04142">
    <property type="entry name" value="Nuc_sug_transp"/>
    <property type="match status" value="1"/>
</dbReference>
<feature type="chain" id="PRO_5043598292" evidence="6">
    <location>
        <begin position="21"/>
        <end position="321"/>
    </location>
</feature>
<feature type="transmembrane region" description="Helical" evidence="5">
    <location>
        <begin position="162"/>
        <end position="184"/>
    </location>
</feature>
<proteinExistence type="predicted"/>
<keyword evidence="4 5" id="KW-0472">Membrane</keyword>
<evidence type="ECO:0000256" key="3">
    <source>
        <dbReference type="ARBA" id="ARBA00022989"/>
    </source>
</evidence>
<dbReference type="GO" id="GO:0015165">
    <property type="term" value="F:pyrimidine nucleotide-sugar transmembrane transporter activity"/>
    <property type="evidence" value="ECO:0007669"/>
    <property type="project" value="InterPro"/>
</dbReference>
<comment type="subcellular location">
    <subcellularLocation>
        <location evidence="1">Membrane</location>
        <topology evidence="1">Multi-pass membrane protein</topology>
    </subcellularLocation>
</comment>
<keyword evidence="3 5" id="KW-1133">Transmembrane helix</keyword>
<keyword evidence="6" id="KW-0732">Signal</keyword>
<evidence type="ECO:0000256" key="5">
    <source>
        <dbReference type="SAM" id="Phobius"/>
    </source>
</evidence>
<dbReference type="NCBIfam" id="TIGR00803">
    <property type="entry name" value="nst"/>
    <property type="match status" value="1"/>
</dbReference>
<dbReference type="PIRSF" id="PIRSF005799">
    <property type="entry name" value="UDP-gal_transpt"/>
    <property type="match status" value="1"/>
</dbReference>
<feature type="transmembrane region" description="Helical" evidence="5">
    <location>
        <begin position="232"/>
        <end position="253"/>
    </location>
</feature>
<keyword evidence="2 5" id="KW-0812">Transmembrane</keyword>
<feature type="transmembrane region" description="Helical" evidence="5">
    <location>
        <begin position="260"/>
        <end position="281"/>
    </location>
</feature>
<evidence type="ECO:0000256" key="4">
    <source>
        <dbReference type="ARBA" id="ARBA00023136"/>
    </source>
</evidence>
<feature type="transmembrane region" description="Helical" evidence="5">
    <location>
        <begin position="69"/>
        <end position="88"/>
    </location>
</feature>
<evidence type="ECO:0000256" key="6">
    <source>
        <dbReference type="SAM" id="SignalP"/>
    </source>
</evidence>
<dbReference type="EMBL" id="JALJOV010000863">
    <property type="protein sequence ID" value="KAK9859837.1"/>
    <property type="molecule type" value="Genomic_DNA"/>
</dbReference>
<accession>A0AAW1SWU9</accession>
<dbReference type="AlphaFoldDB" id="A0AAW1SWU9"/>
<dbReference type="GO" id="GO:0000139">
    <property type="term" value="C:Golgi membrane"/>
    <property type="evidence" value="ECO:0007669"/>
    <property type="project" value="InterPro"/>
</dbReference>
<feature type="transmembrane region" description="Helical" evidence="5">
    <location>
        <begin position="131"/>
        <end position="150"/>
    </location>
</feature>
<protein>
    <submittedName>
        <fullName evidence="7">Uncharacterized protein</fullName>
    </submittedName>
</protein>
<feature type="signal peptide" evidence="6">
    <location>
        <begin position="1"/>
        <end position="20"/>
    </location>
</feature>
<feature type="transmembrane region" description="Helical" evidence="5">
    <location>
        <begin position="37"/>
        <end position="57"/>
    </location>
</feature>
<feature type="transmembrane region" description="Helical" evidence="5">
    <location>
        <begin position="103"/>
        <end position="124"/>
    </location>
</feature>
<gene>
    <name evidence="7" type="ORF">WJX84_002845</name>
</gene>
<dbReference type="Proteomes" id="UP001485043">
    <property type="component" value="Unassembled WGS sequence"/>
</dbReference>
<name>A0AAW1SWU9_9CHLO</name>
<organism evidence="7 8">
    <name type="scientific">Apatococcus fuscideae</name>
    <dbReference type="NCBI Taxonomy" id="2026836"/>
    <lineage>
        <taxon>Eukaryota</taxon>
        <taxon>Viridiplantae</taxon>
        <taxon>Chlorophyta</taxon>
        <taxon>core chlorophytes</taxon>
        <taxon>Trebouxiophyceae</taxon>
        <taxon>Chlorellales</taxon>
        <taxon>Chlorellaceae</taxon>
        <taxon>Apatococcus</taxon>
    </lineage>
</organism>
<evidence type="ECO:0000256" key="1">
    <source>
        <dbReference type="ARBA" id="ARBA00004141"/>
    </source>
</evidence>
<sequence length="321" mass="35565">MLSRTLFAAAVLTLTTSSQGLLTTASKAPTGEYAYNFATIPFLAEFLKFGISSFLLNRQHRGAPDHLKYTLSWRGSLLFLPPSVLYWIHNNVQFLTLRYLDTATYQILGNLKILTTGLLFWLCLRRKLTSLQWLSLLLLTIGITTSQVSMNSSAELIAPIQGYLYSIASAFVSALAAIYTEWVMKRNSDSLYWQNMQLYSFGFILNGLGLIVSDLHHGHTGVSTLGALFRGYNWVTFLLVVNLAFSGLLVSWIMKFADSIVKVFATSMAMLVTLVVSVAAFGLQPSLQMVLGMMTASISLVLYYMGPSLVKPLDGLPRLPK</sequence>
<dbReference type="PANTHER" id="PTHR10231">
    <property type="entry name" value="NUCLEOTIDE-SUGAR TRANSMEMBRANE TRANSPORTER"/>
    <property type="match status" value="1"/>
</dbReference>
<keyword evidence="8" id="KW-1185">Reference proteome</keyword>